<organism evidence="3 4">
    <name type="scientific">Amycolatopsis marina</name>
    <dbReference type="NCBI Taxonomy" id="490629"/>
    <lineage>
        <taxon>Bacteria</taxon>
        <taxon>Bacillati</taxon>
        <taxon>Actinomycetota</taxon>
        <taxon>Actinomycetes</taxon>
        <taxon>Pseudonocardiales</taxon>
        <taxon>Pseudonocardiaceae</taxon>
        <taxon>Amycolatopsis</taxon>
    </lineage>
</organism>
<gene>
    <name evidence="3" type="ORF">SAMN05216266_104298</name>
</gene>
<evidence type="ECO:0000313" key="3">
    <source>
        <dbReference type="EMBL" id="SFB09345.1"/>
    </source>
</evidence>
<dbReference type="Proteomes" id="UP000243799">
    <property type="component" value="Unassembled WGS sequence"/>
</dbReference>
<dbReference type="RefSeq" id="WP_143101804.1">
    <property type="nucleotide sequence ID" value="NZ_FOKG01000004.1"/>
</dbReference>
<dbReference type="OrthoDB" id="3627770at2"/>
<dbReference type="EMBL" id="FOKG01000004">
    <property type="protein sequence ID" value="SFB09345.1"/>
    <property type="molecule type" value="Genomic_DNA"/>
</dbReference>
<evidence type="ECO:0000256" key="1">
    <source>
        <dbReference type="SAM" id="MobiDB-lite"/>
    </source>
</evidence>
<keyword evidence="2" id="KW-0812">Transmembrane</keyword>
<keyword evidence="2" id="KW-1133">Transmembrane helix</keyword>
<reference evidence="4" key="1">
    <citation type="submission" date="2016-10" db="EMBL/GenBank/DDBJ databases">
        <authorList>
            <person name="Varghese N."/>
            <person name="Submissions S."/>
        </authorList>
    </citation>
    <scope>NUCLEOTIDE SEQUENCE [LARGE SCALE GENOMIC DNA]</scope>
    <source>
        <strain evidence="4">CGMCC 4.3568</strain>
    </source>
</reference>
<feature type="transmembrane region" description="Helical" evidence="2">
    <location>
        <begin position="150"/>
        <end position="172"/>
    </location>
</feature>
<feature type="region of interest" description="Disordered" evidence="1">
    <location>
        <begin position="121"/>
        <end position="143"/>
    </location>
</feature>
<evidence type="ECO:0000313" key="4">
    <source>
        <dbReference type="Proteomes" id="UP000243799"/>
    </source>
</evidence>
<keyword evidence="4" id="KW-1185">Reference proteome</keyword>
<accession>A0A1I0Y7G5</accession>
<dbReference type="AlphaFoldDB" id="A0A1I0Y7G5"/>
<proteinExistence type="predicted"/>
<feature type="region of interest" description="Disordered" evidence="1">
    <location>
        <begin position="69"/>
        <end position="98"/>
    </location>
</feature>
<feature type="region of interest" description="Disordered" evidence="1">
    <location>
        <begin position="1"/>
        <end position="25"/>
    </location>
</feature>
<sequence>MATDARFSPDGTQAPSPPPAFPDPLAGLVTGVSSGSGIRDYTPDDFVEVEIAEPVEPDPEVVRGMVDAALSQEQDASTGPLRAVPRPAAAQRAPAAQPPLGMLAQQQSGTSVQTTRMRQALRTRQGRAQTERASSGDPVMRKPSSGSAGVALAIILLVVFGILIIQLISSLFSSVSGIFN</sequence>
<evidence type="ECO:0000256" key="2">
    <source>
        <dbReference type="SAM" id="Phobius"/>
    </source>
</evidence>
<protein>
    <submittedName>
        <fullName evidence="3">Uncharacterized protein</fullName>
    </submittedName>
</protein>
<feature type="compositionally biased region" description="Low complexity" evidence="1">
    <location>
        <begin position="80"/>
        <end position="98"/>
    </location>
</feature>
<dbReference type="STRING" id="490629.SAMN05216266_104298"/>
<keyword evidence="2" id="KW-0472">Membrane</keyword>
<name>A0A1I0Y7G5_9PSEU</name>